<protein>
    <submittedName>
        <fullName evidence="12">Methyl-accepting chemotaxis protein</fullName>
    </submittedName>
</protein>
<evidence type="ECO:0000256" key="5">
    <source>
        <dbReference type="ARBA" id="ARBA00023136"/>
    </source>
</evidence>
<dbReference type="Proteomes" id="UP000194141">
    <property type="component" value="Unassembled WGS sequence"/>
</dbReference>
<dbReference type="InterPro" id="IPR004089">
    <property type="entry name" value="MCPsignal_dom"/>
</dbReference>
<dbReference type="Pfam" id="PF00672">
    <property type="entry name" value="HAMP"/>
    <property type="match status" value="1"/>
</dbReference>
<dbReference type="PROSITE" id="PS50111">
    <property type="entry name" value="CHEMOTAXIS_TRANSDUC_2"/>
    <property type="match status" value="1"/>
</dbReference>
<keyword evidence="4 9" id="KW-1133">Transmembrane helix</keyword>
<comment type="subcellular location">
    <subcellularLocation>
        <location evidence="1">Cell membrane</location>
        <topology evidence="1">Multi-pass membrane protein</topology>
    </subcellularLocation>
</comment>
<keyword evidence="2" id="KW-1003">Cell membrane</keyword>
<dbReference type="CDD" id="cd11386">
    <property type="entry name" value="MCP_signal"/>
    <property type="match status" value="1"/>
</dbReference>
<dbReference type="InterPro" id="IPR004010">
    <property type="entry name" value="Double_Cache_2"/>
</dbReference>
<evidence type="ECO:0000256" key="4">
    <source>
        <dbReference type="ARBA" id="ARBA00022989"/>
    </source>
</evidence>
<dbReference type="InterPro" id="IPR033480">
    <property type="entry name" value="sCache_2"/>
</dbReference>
<dbReference type="InterPro" id="IPR003660">
    <property type="entry name" value="HAMP_dom"/>
</dbReference>
<dbReference type="CDD" id="cd06225">
    <property type="entry name" value="HAMP"/>
    <property type="match status" value="1"/>
</dbReference>
<sequence>MSFKTKMVLYGILSVLIFVGLFGIYAIYWNLNLEKNEINSTKDLIITYNKKNLVSLVDSASSMIQRPYERYKKGELSFDEAKTIALDWVRRVKYGNDNYIFVVSKDGTLLADNTDPSLEGKNVLDFKDANSKYIFRDMISTALKNGSGYVSYMFKNPATNKVDEKLTYVKYDKDFGFILGTGFYLSSLNKDLQEQRSLIIKDMISSMIVSAIIVVFIIIVVALIGIWLAKKLIAPLNRINSTVSTLAKGGGDLTIVLPKQSNDEFGELTDHLNKFISTLKGIVQEILSEATEVQSSTNSLASSAAQISASSEQVSSNTKEISHATEDTANALSGIARSTEDIRVSSDEAKEITDKMVKEIQLNVEAIRELSNSISEASLDVNDLGEASKKVGDILKIINDITDQINLLALNAAIEAARAGEHGRGFAVVADEIRKLAEKTQKATDEVAAIIKSIQEKTSKVVSVMNQTQSDTQQKADAIAQTQDSVQTVSDKIANVSDQVNSLSAATQELSSTVSELEMQVKEISKAQEENAKAVESISANAQNLKTISDGLLSVVGKFKT</sequence>
<reference evidence="12 13" key="1">
    <citation type="journal article" date="2017" name="Front. Microbiol.">
        <title>Genome Sequence of Desulfurella amilsii Strain TR1 and Comparative Genomics of Desulfurellaceae Family.</title>
        <authorList>
            <person name="Florentino A.P."/>
            <person name="Stams A.J."/>
            <person name="Sanchez-Andrea I."/>
        </authorList>
    </citation>
    <scope>NUCLEOTIDE SEQUENCE [LARGE SCALE GENOMIC DNA]</scope>
    <source>
        <strain evidence="12 13">TR1</strain>
    </source>
</reference>
<keyword evidence="6 8" id="KW-0807">Transducer</keyword>
<dbReference type="PANTHER" id="PTHR32089">
    <property type="entry name" value="METHYL-ACCEPTING CHEMOTAXIS PROTEIN MCPB"/>
    <property type="match status" value="1"/>
</dbReference>
<dbReference type="GO" id="GO:0006935">
    <property type="term" value="P:chemotaxis"/>
    <property type="evidence" value="ECO:0007669"/>
    <property type="project" value="InterPro"/>
</dbReference>
<evidence type="ECO:0000256" key="6">
    <source>
        <dbReference type="ARBA" id="ARBA00023224"/>
    </source>
</evidence>
<dbReference type="Gene3D" id="3.30.450.20">
    <property type="entry name" value="PAS domain"/>
    <property type="match status" value="1"/>
</dbReference>
<dbReference type="PROSITE" id="PS50885">
    <property type="entry name" value="HAMP"/>
    <property type="match status" value="1"/>
</dbReference>
<dbReference type="PANTHER" id="PTHR32089:SF112">
    <property type="entry name" value="LYSOZYME-LIKE PROTEIN-RELATED"/>
    <property type="match status" value="1"/>
</dbReference>
<dbReference type="GO" id="GO:0005886">
    <property type="term" value="C:plasma membrane"/>
    <property type="evidence" value="ECO:0007669"/>
    <property type="project" value="UniProtKB-SubCell"/>
</dbReference>
<dbReference type="InterPro" id="IPR004090">
    <property type="entry name" value="Chemotax_Me-accpt_rcpt"/>
</dbReference>
<evidence type="ECO:0000256" key="8">
    <source>
        <dbReference type="PROSITE-ProRule" id="PRU00284"/>
    </source>
</evidence>
<name>A0A1X4XYP4_9BACT</name>
<evidence type="ECO:0000313" key="12">
    <source>
        <dbReference type="EMBL" id="OSS42648.1"/>
    </source>
</evidence>
<dbReference type="EMBL" id="MDSU01000011">
    <property type="protein sequence ID" value="OSS42648.1"/>
    <property type="molecule type" value="Genomic_DNA"/>
</dbReference>
<dbReference type="Pfam" id="PF08269">
    <property type="entry name" value="dCache_2"/>
    <property type="match status" value="1"/>
</dbReference>
<dbReference type="SUPFAM" id="SSF58104">
    <property type="entry name" value="Methyl-accepting chemotaxis protein (MCP) signaling domain"/>
    <property type="match status" value="1"/>
</dbReference>
<dbReference type="SMART" id="SM01049">
    <property type="entry name" value="Cache_2"/>
    <property type="match status" value="1"/>
</dbReference>
<dbReference type="Pfam" id="PF00015">
    <property type="entry name" value="MCPsignal"/>
    <property type="match status" value="1"/>
</dbReference>
<evidence type="ECO:0000256" key="2">
    <source>
        <dbReference type="ARBA" id="ARBA00022475"/>
    </source>
</evidence>
<comment type="caution">
    <text evidence="12">The sequence shown here is derived from an EMBL/GenBank/DDBJ whole genome shotgun (WGS) entry which is preliminary data.</text>
</comment>
<keyword evidence="3 9" id="KW-0812">Transmembrane</keyword>
<feature type="domain" description="Methyl-accepting transducer" evidence="10">
    <location>
        <begin position="296"/>
        <end position="525"/>
    </location>
</feature>
<evidence type="ECO:0000256" key="3">
    <source>
        <dbReference type="ARBA" id="ARBA00022692"/>
    </source>
</evidence>
<feature type="transmembrane region" description="Helical" evidence="9">
    <location>
        <begin position="203"/>
        <end position="229"/>
    </location>
</feature>
<feature type="domain" description="HAMP" evidence="11">
    <location>
        <begin position="230"/>
        <end position="284"/>
    </location>
</feature>
<evidence type="ECO:0000313" key="13">
    <source>
        <dbReference type="Proteomes" id="UP000194141"/>
    </source>
</evidence>
<dbReference type="STRING" id="1562698.DESAMIL20_532"/>
<dbReference type="AlphaFoldDB" id="A0A1X4XYP4"/>
<accession>A0A1X4XYP4</accession>
<dbReference type="SMART" id="SM00304">
    <property type="entry name" value="HAMP"/>
    <property type="match status" value="1"/>
</dbReference>
<gene>
    <name evidence="12" type="ORF">DESAMIL20_532</name>
</gene>
<organism evidence="12 13">
    <name type="scientific">Desulfurella amilsii</name>
    <dbReference type="NCBI Taxonomy" id="1562698"/>
    <lineage>
        <taxon>Bacteria</taxon>
        <taxon>Pseudomonadati</taxon>
        <taxon>Campylobacterota</taxon>
        <taxon>Desulfurellia</taxon>
        <taxon>Desulfurellales</taxon>
        <taxon>Desulfurellaceae</taxon>
        <taxon>Desulfurella</taxon>
    </lineage>
</organism>
<feature type="transmembrane region" description="Helical" evidence="9">
    <location>
        <begin position="7"/>
        <end position="29"/>
    </location>
</feature>
<comment type="similarity">
    <text evidence="7">Belongs to the methyl-accepting chemotaxis (MCP) protein family.</text>
</comment>
<keyword evidence="5 9" id="KW-0472">Membrane</keyword>
<evidence type="ECO:0000256" key="1">
    <source>
        <dbReference type="ARBA" id="ARBA00004651"/>
    </source>
</evidence>
<evidence type="ECO:0000259" key="10">
    <source>
        <dbReference type="PROSITE" id="PS50111"/>
    </source>
</evidence>
<dbReference type="Gene3D" id="1.10.287.950">
    <property type="entry name" value="Methyl-accepting chemotaxis protein"/>
    <property type="match status" value="1"/>
</dbReference>
<dbReference type="GO" id="GO:0007165">
    <property type="term" value="P:signal transduction"/>
    <property type="evidence" value="ECO:0007669"/>
    <property type="project" value="UniProtKB-KW"/>
</dbReference>
<evidence type="ECO:0000259" key="11">
    <source>
        <dbReference type="PROSITE" id="PS50885"/>
    </source>
</evidence>
<dbReference type="PRINTS" id="PR00260">
    <property type="entry name" value="CHEMTRNSDUCR"/>
</dbReference>
<dbReference type="GO" id="GO:0004888">
    <property type="term" value="F:transmembrane signaling receptor activity"/>
    <property type="evidence" value="ECO:0007669"/>
    <property type="project" value="InterPro"/>
</dbReference>
<keyword evidence="13" id="KW-1185">Reference proteome</keyword>
<dbReference type="OrthoDB" id="9787709at2"/>
<evidence type="ECO:0000256" key="9">
    <source>
        <dbReference type="SAM" id="Phobius"/>
    </source>
</evidence>
<dbReference type="RefSeq" id="WP_086033278.1">
    <property type="nucleotide sequence ID" value="NZ_MDSU01000011.1"/>
</dbReference>
<dbReference type="SMART" id="SM00283">
    <property type="entry name" value="MA"/>
    <property type="match status" value="1"/>
</dbReference>
<proteinExistence type="inferred from homology"/>
<evidence type="ECO:0000256" key="7">
    <source>
        <dbReference type="ARBA" id="ARBA00029447"/>
    </source>
</evidence>
<dbReference type="FunFam" id="1.10.287.950:FF:000001">
    <property type="entry name" value="Methyl-accepting chemotaxis sensory transducer"/>
    <property type="match status" value="1"/>
</dbReference>